<dbReference type="SUPFAM" id="SSF63380">
    <property type="entry name" value="Riboflavin synthase domain-like"/>
    <property type="match status" value="1"/>
</dbReference>
<evidence type="ECO:0000256" key="1">
    <source>
        <dbReference type="ARBA" id="ARBA00004141"/>
    </source>
</evidence>
<dbReference type="InterPro" id="IPR013130">
    <property type="entry name" value="Fe3_Rdtase_TM_dom"/>
</dbReference>
<keyword evidence="9" id="KW-1185">Reference proteome</keyword>
<dbReference type="Pfam" id="PF08022">
    <property type="entry name" value="FAD_binding_8"/>
    <property type="match status" value="1"/>
</dbReference>
<evidence type="ECO:0000256" key="3">
    <source>
        <dbReference type="ARBA" id="ARBA00022989"/>
    </source>
</evidence>
<feature type="transmembrane region" description="Helical" evidence="6">
    <location>
        <begin position="12"/>
        <end position="31"/>
    </location>
</feature>
<dbReference type="InterPro" id="IPR013112">
    <property type="entry name" value="FAD-bd_8"/>
</dbReference>
<dbReference type="SFLD" id="SFLDG01168">
    <property type="entry name" value="Ferric_reductase_subgroup_(FRE"/>
    <property type="match status" value="1"/>
</dbReference>
<accession>A0ABQ8BKL1</accession>
<dbReference type="InterPro" id="IPR050369">
    <property type="entry name" value="RBOH/FRE"/>
</dbReference>
<proteinExistence type="predicted"/>
<evidence type="ECO:0000256" key="2">
    <source>
        <dbReference type="ARBA" id="ARBA00022692"/>
    </source>
</evidence>
<comment type="subcellular location">
    <subcellularLocation>
        <location evidence="1">Membrane</location>
        <topology evidence="1">Multi-pass membrane protein</topology>
    </subcellularLocation>
</comment>
<evidence type="ECO:0000256" key="6">
    <source>
        <dbReference type="SAM" id="Phobius"/>
    </source>
</evidence>
<name>A0ABQ8BKL1_BRANA</name>
<keyword evidence="3 6" id="KW-1133">Transmembrane helix</keyword>
<dbReference type="EMBL" id="JAGKQM010000010">
    <property type="protein sequence ID" value="KAH0905360.1"/>
    <property type="molecule type" value="Genomic_DNA"/>
</dbReference>
<evidence type="ECO:0000313" key="9">
    <source>
        <dbReference type="Proteomes" id="UP000824890"/>
    </source>
</evidence>
<dbReference type="Pfam" id="PF08030">
    <property type="entry name" value="NAD_binding_6"/>
    <property type="match status" value="1"/>
</dbReference>
<evidence type="ECO:0000313" key="8">
    <source>
        <dbReference type="EMBL" id="KAH0905360.1"/>
    </source>
</evidence>
<feature type="transmembrane region" description="Helical" evidence="6">
    <location>
        <begin position="189"/>
        <end position="208"/>
    </location>
</feature>
<dbReference type="PANTHER" id="PTHR11972">
    <property type="entry name" value="NADPH OXIDASE"/>
    <property type="match status" value="1"/>
</dbReference>
<keyword evidence="2 6" id="KW-0812">Transmembrane</keyword>
<protein>
    <recommendedName>
        <fullName evidence="7">FAD-binding FR-type domain-containing protein</fullName>
    </recommendedName>
</protein>
<dbReference type="InterPro" id="IPR017938">
    <property type="entry name" value="Riboflavin_synthase-like_b-brl"/>
</dbReference>
<keyword evidence="5 6" id="KW-0472">Membrane</keyword>
<comment type="caution">
    <text evidence="8">The sequence shown here is derived from an EMBL/GenBank/DDBJ whole genome shotgun (WGS) entry which is preliminary data.</text>
</comment>
<dbReference type="Gene3D" id="3.40.50.80">
    <property type="entry name" value="Nucleotide-binding domain of ferredoxin-NADP reductase (FNR) module"/>
    <property type="match status" value="2"/>
</dbReference>
<feature type="transmembrane region" description="Helical" evidence="6">
    <location>
        <begin position="112"/>
        <end position="135"/>
    </location>
</feature>
<dbReference type="Proteomes" id="UP000824890">
    <property type="component" value="Unassembled WGS sequence"/>
</dbReference>
<organism evidence="8 9">
    <name type="scientific">Brassica napus</name>
    <name type="common">Rape</name>
    <dbReference type="NCBI Taxonomy" id="3708"/>
    <lineage>
        <taxon>Eukaryota</taxon>
        <taxon>Viridiplantae</taxon>
        <taxon>Streptophyta</taxon>
        <taxon>Embryophyta</taxon>
        <taxon>Tracheophyta</taxon>
        <taxon>Spermatophyta</taxon>
        <taxon>Magnoliopsida</taxon>
        <taxon>eudicotyledons</taxon>
        <taxon>Gunneridae</taxon>
        <taxon>Pentapetalae</taxon>
        <taxon>rosids</taxon>
        <taxon>malvids</taxon>
        <taxon>Brassicales</taxon>
        <taxon>Brassicaceae</taxon>
        <taxon>Brassiceae</taxon>
        <taxon>Brassica</taxon>
    </lineage>
</organism>
<feature type="transmembrane region" description="Helical" evidence="6">
    <location>
        <begin position="476"/>
        <end position="502"/>
    </location>
</feature>
<keyword evidence="4" id="KW-0560">Oxidoreductase</keyword>
<dbReference type="InterPro" id="IPR039261">
    <property type="entry name" value="FNR_nucleotide-bd"/>
</dbReference>
<evidence type="ECO:0000256" key="5">
    <source>
        <dbReference type="ARBA" id="ARBA00023136"/>
    </source>
</evidence>
<feature type="transmembrane region" description="Helical" evidence="6">
    <location>
        <begin position="220"/>
        <end position="249"/>
    </location>
</feature>
<dbReference type="SUPFAM" id="SSF52343">
    <property type="entry name" value="Ferredoxin reductase-like, C-terminal NADP-linked domain"/>
    <property type="match status" value="1"/>
</dbReference>
<dbReference type="PROSITE" id="PS51384">
    <property type="entry name" value="FAD_FR"/>
    <property type="match status" value="1"/>
</dbReference>
<sequence length="644" mass="73702">MDSERDRDRMEMTKFFMMVVFLGTIMLWIMMPTRTYKNKWQPYMRLKFGASTYFGATGTTLFMYMFPMILVACLGCVYLHFKKRKSPHHIDREIKGGVWSALRKPMLVKGPLGIVSVTEIMFLAMFVALLLWSFITYLRNKFATITPQSAAADGQYFIKYHIWLGHMVIAIFTAHGLCYIIYWVSVHEISQISLVAGLVMWATTYPAVRRRFFEVFFYTHYLYIVFMLFFVFHVGISYTFISFPGFYIFMVSQSRDNIRLLSARILPSDTIELTFSKNPRLVYSPTSILFVNIPSISRLQWHPFTITSSSNLEAEKLSVVIKREGKWSTKLYQRLSSSHQIDRLAVSIEGPYGPASTDFFRHEALVMVSGGSGITPFISVIRDMIATSQNQKCKIPKITLICAFKNSSEISMLHLVLPLSGLQTELSSDINIKIEAFITREKEPKSEATTEQIKTLWFKPSLSDQPISAILGPNSWLWLGGILSSSFLIFMIIIGIISRYYIYPIDHNTYKIYSWTSESIIYILVICHHGHFKCSYVLEQEKVRHNVETKQVQNVELPSTTSSPTSCGYNSMREIESSPQESLVQRTSLHYGERPNLTKLLLGVEGSSVGVLVCGPKKLRQKVAKICSTGLAKNLHFESISFSW</sequence>
<dbReference type="Pfam" id="PF01794">
    <property type="entry name" value="Ferric_reduct"/>
    <property type="match status" value="1"/>
</dbReference>
<evidence type="ECO:0000256" key="4">
    <source>
        <dbReference type="ARBA" id="ARBA00023002"/>
    </source>
</evidence>
<dbReference type="CDD" id="cd06186">
    <property type="entry name" value="NOX_Duox_like_FAD_NADP"/>
    <property type="match status" value="1"/>
</dbReference>
<dbReference type="InterPro" id="IPR013121">
    <property type="entry name" value="Fe_red_NAD-bd_6"/>
</dbReference>
<gene>
    <name evidence="8" type="ORF">HID58_037187</name>
</gene>
<dbReference type="PANTHER" id="PTHR11972:SF41">
    <property type="entry name" value="FERRIC REDUCTION OXIDASE 2"/>
    <property type="match status" value="1"/>
</dbReference>
<feature type="transmembrane region" description="Helical" evidence="6">
    <location>
        <begin position="162"/>
        <end position="182"/>
    </location>
</feature>
<feature type="transmembrane region" description="Helical" evidence="6">
    <location>
        <begin position="51"/>
        <end position="79"/>
    </location>
</feature>
<feature type="domain" description="FAD-binding FR-type" evidence="7">
    <location>
        <begin position="253"/>
        <end position="358"/>
    </location>
</feature>
<dbReference type="SFLD" id="SFLDS00052">
    <property type="entry name" value="Ferric_Reductase_Domain"/>
    <property type="match status" value="1"/>
</dbReference>
<dbReference type="InterPro" id="IPR017927">
    <property type="entry name" value="FAD-bd_FR_type"/>
</dbReference>
<evidence type="ECO:0000259" key="7">
    <source>
        <dbReference type="PROSITE" id="PS51384"/>
    </source>
</evidence>
<reference evidence="8 9" key="1">
    <citation type="submission" date="2021-05" db="EMBL/GenBank/DDBJ databases">
        <title>Genome Assembly of Synthetic Allotetraploid Brassica napus Reveals Homoeologous Exchanges between Subgenomes.</title>
        <authorList>
            <person name="Davis J.T."/>
        </authorList>
    </citation>
    <scope>NUCLEOTIDE SEQUENCE [LARGE SCALE GENOMIC DNA]</scope>
    <source>
        <strain evidence="9">cv. Da-Ae</strain>
        <tissue evidence="8">Seedling</tissue>
    </source>
</reference>